<organism evidence="3 4">
    <name type="scientific">Artemisia annua</name>
    <name type="common">Sweet wormwood</name>
    <dbReference type="NCBI Taxonomy" id="35608"/>
    <lineage>
        <taxon>Eukaryota</taxon>
        <taxon>Viridiplantae</taxon>
        <taxon>Streptophyta</taxon>
        <taxon>Embryophyta</taxon>
        <taxon>Tracheophyta</taxon>
        <taxon>Spermatophyta</taxon>
        <taxon>Magnoliopsida</taxon>
        <taxon>eudicotyledons</taxon>
        <taxon>Gunneridae</taxon>
        <taxon>Pentapetalae</taxon>
        <taxon>asterids</taxon>
        <taxon>campanulids</taxon>
        <taxon>Asterales</taxon>
        <taxon>Asteraceae</taxon>
        <taxon>Asteroideae</taxon>
        <taxon>Anthemideae</taxon>
        <taxon>Artemisiinae</taxon>
        <taxon>Artemisia</taxon>
    </lineage>
</organism>
<evidence type="ECO:0000313" key="3">
    <source>
        <dbReference type="EMBL" id="PWA57009.1"/>
    </source>
</evidence>
<name>A0A2U1M6Z7_ARTAN</name>
<evidence type="ECO:0000256" key="1">
    <source>
        <dbReference type="SAM" id="Phobius"/>
    </source>
</evidence>
<gene>
    <name evidence="3" type="ORF">CTI12_AA397370</name>
</gene>
<dbReference type="Pfam" id="PF13966">
    <property type="entry name" value="zf-RVT"/>
    <property type="match status" value="1"/>
</dbReference>
<comment type="caution">
    <text evidence="3">The sequence shown here is derived from an EMBL/GenBank/DDBJ whole genome shotgun (WGS) entry which is preliminary data.</text>
</comment>
<dbReference type="GO" id="GO:0003964">
    <property type="term" value="F:RNA-directed DNA polymerase activity"/>
    <property type="evidence" value="ECO:0007669"/>
    <property type="project" value="UniProtKB-KW"/>
</dbReference>
<protein>
    <submittedName>
        <fullName evidence="3">Reverse transcriptase domain, Reverse transcriptase zinc-binding domain protein</fullName>
    </submittedName>
</protein>
<keyword evidence="3" id="KW-0548">Nucleotidyltransferase</keyword>
<keyword evidence="3" id="KW-0808">Transferase</keyword>
<dbReference type="EMBL" id="PKPP01006288">
    <property type="protein sequence ID" value="PWA57009.1"/>
    <property type="molecule type" value="Genomic_DNA"/>
</dbReference>
<dbReference type="OrthoDB" id="1111010at2759"/>
<feature type="transmembrane region" description="Helical" evidence="1">
    <location>
        <begin position="81"/>
        <end position="99"/>
    </location>
</feature>
<dbReference type="PANTHER" id="PTHR33116">
    <property type="entry name" value="REVERSE TRANSCRIPTASE ZINC-BINDING DOMAIN-CONTAINING PROTEIN-RELATED-RELATED"/>
    <property type="match status" value="1"/>
</dbReference>
<keyword evidence="1" id="KW-0812">Transmembrane</keyword>
<accession>A0A2U1M6Z7</accession>
<keyword evidence="3" id="KW-0695">RNA-directed DNA polymerase</keyword>
<reference evidence="3 4" key="1">
    <citation type="journal article" date="2018" name="Mol. Plant">
        <title>The genome of Artemisia annua provides insight into the evolution of Asteraceae family and artemisinin biosynthesis.</title>
        <authorList>
            <person name="Shen Q."/>
            <person name="Zhang L."/>
            <person name="Liao Z."/>
            <person name="Wang S."/>
            <person name="Yan T."/>
            <person name="Shi P."/>
            <person name="Liu M."/>
            <person name="Fu X."/>
            <person name="Pan Q."/>
            <person name="Wang Y."/>
            <person name="Lv Z."/>
            <person name="Lu X."/>
            <person name="Zhang F."/>
            <person name="Jiang W."/>
            <person name="Ma Y."/>
            <person name="Chen M."/>
            <person name="Hao X."/>
            <person name="Li L."/>
            <person name="Tang Y."/>
            <person name="Lv G."/>
            <person name="Zhou Y."/>
            <person name="Sun X."/>
            <person name="Brodelius P.E."/>
            <person name="Rose J.K.C."/>
            <person name="Tang K."/>
        </authorList>
    </citation>
    <scope>NUCLEOTIDE SEQUENCE [LARGE SCALE GENOMIC DNA]</scope>
    <source>
        <strain evidence="4">cv. Huhao1</strain>
        <tissue evidence="3">Leaf</tissue>
    </source>
</reference>
<dbReference type="PANTHER" id="PTHR33116:SF84">
    <property type="entry name" value="RNA-DIRECTED DNA POLYMERASE"/>
    <property type="match status" value="1"/>
</dbReference>
<dbReference type="AlphaFoldDB" id="A0A2U1M6Z7"/>
<proteinExistence type="predicted"/>
<dbReference type="Proteomes" id="UP000245207">
    <property type="component" value="Unassembled WGS sequence"/>
</dbReference>
<evidence type="ECO:0000313" key="4">
    <source>
        <dbReference type="Proteomes" id="UP000245207"/>
    </source>
</evidence>
<evidence type="ECO:0000259" key="2">
    <source>
        <dbReference type="Pfam" id="PF13966"/>
    </source>
</evidence>
<sequence>MWMAIQGRLSTQERLHQWYPDKVMTCPLCEKCLDSLNHLFFECQYSMKIWKSLEDKEGQSSIPDKWEDIIRCLTNMRHKKTIRCVLIRIILAACVYFVWAERNKRLFSSDKMDSRELTENVISHVRLKLSSLTVRRSAQILEVSKKWDILMNTR</sequence>
<keyword evidence="4" id="KW-1185">Reference proteome</keyword>
<feature type="domain" description="Reverse transcriptase zinc-binding" evidence="2">
    <location>
        <begin position="1"/>
        <end position="50"/>
    </location>
</feature>
<keyword evidence="1" id="KW-1133">Transmembrane helix</keyword>
<dbReference type="STRING" id="35608.A0A2U1M6Z7"/>
<keyword evidence="1" id="KW-0472">Membrane</keyword>
<dbReference type="InterPro" id="IPR026960">
    <property type="entry name" value="RVT-Znf"/>
</dbReference>